<dbReference type="EMBL" id="LT607751">
    <property type="protein sequence ID" value="SCG66278.1"/>
    <property type="molecule type" value="Genomic_DNA"/>
</dbReference>
<evidence type="ECO:0000313" key="10">
    <source>
        <dbReference type="Proteomes" id="UP000198210"/>
    </source>
</evidence>
<evidence type="ECO:0000313" key="9">
    <source>
        <dbReference type="EMBL" id="SCG66278.1"/>
    </source>
</evidence>
<feature type="transmembrane region" description="Helical" evidence="8">
    <location>
        <begin position="312"/>
        <end position="332"/>
    </location>
</feature>
<feature type="transmembrane region" description="Helical" evidence="8">
    <location>
        <begin position="148"/>
        <end position="166"/>
    </location>
</feature>
<dbReference type="PANTHER" id="PTHR23517">
    <property type="entry name" value="RESISTANCE PROTEIN MDTM, PUTATIVE-RELATED-RELATED"/>
    <property type="match status" value="1"/>
</dbReference>
<feature type="transmembrane region" description="Helical" evidence="8">
    <location>
        <begin position="21"/>
        <end position="44"/>
    </location>
</feature>
<feature type="transmembrane region" description="Helical" evidence="8">
    <location>
        <begin position="256"/>
        <end position="275"/>
    </location>
</feature>
<evidence type="ECO:0000256" key="8">
    <source>
        <dbReference type="SAM" id="Phobius"/>
    </source>
</evidence>
<dbReference type="PANTHER" id="PTHR23517:SF2">
    <property type="entry name" value="MULTIDRUG RESISTANCE PROTEIN MDTH"/>
    <property type="match status" value="1"/>
</dbReference>
<feature type="transmembrane region" description="Helical" evidence="8">
    <location>
        <begin position="287"/>
        <end position="306"/>
    </location>
</feature>
<keyword evidence="6 8" id="KW-0472">Membrane</keyword>
<feature type="transmembrane region" description="Helical" evidence="8">
    <location>
        <begin position="353"/>
        <end position="375"/>
    </location>
</feature>
<evidence type="ECO:0000256" key="1">
    <source>
        <dbReference type="ARBA" id="ARBA00004651"/>
    </source>
</evidence>
<organism evidence="9 10">
    <name type="scientific">Micromonospora siamensis</name>
    <dbReference type="NCBI Taxonomy" id="299152"/>
    <lineage>
        <taxon>Bacteria</taxon>
        <taxon>Bacillati</taxon>
        <taxon>Actinomycetota</taxon>
        <taxon>Actinomycetes</taxon>
        <taxon>Micromonosporales</taxon>
        <taxon>Micromonosporaceae</taxon>
        <taxon>Micromonospora</taxon>
    </lineage>
</organism>
<dbReference type="RefSeq" id="WP_088972058.1">
    <property type="nucleotide sequence ID" value="NZ_JBHLYF010000039.1"/>
</dbReference>
<dbReference type="Pfam" id="PF07690">
    <property type="entry name" value="MFS_1"/>
    <property type="match status" value="1"/>
</dbReference>
<accession>A0A1C5J6R7</accession>
<feature type="transmembrane region" description="Helical" evidence="8">
    <location>
        <begin position="212"/>
        <end position="236"/>
    </location>
</feature>
<evidence type="ECO:0000256" key="7">
    <source>
        <dbReference type="SAM" id="MobiDB-lite"/>
    </source>
</evidence>
<sequence length="430" mass="45407">MPKLKPLRAAAFLIPEPGPKRIFALSTFINTFGWGLVWTSMTLFLTKELDLSTRQVGLGMTLAGLVGLLGGMPIGDLADRRGPREIVRAVLLVQGIVTLCYVFVQGFFAFLVVVSLEVLCYSAYGAANGALVRRVGGDDVVAYRSQNRAIASLGMSIGTLFCGAAITIGTPLAYRSLIVGDAVTFLFSWAILARIPRYEPLPKPEGRSGSRWVALSDAPFVAYVALGGLLSMQYWVITQPLPLWVVNNTHAPRWSVSLFLLINTVLVVLFQARIGKSAGSIRAGGNALRRAGVMLLVSCSAIGLAVGLAGWAALLLLIGAVVLLTVAELWYVSGTYAFEFGLPPAHAQGQYQGLSGIGVTLGATTAPILMVGVVLSLGQVGWVGLGVVFLLLGLVAPAVARWGERTRPAEEAVSETPASNPQPAPVAAHD</sequence>
<evidence type="ECO:0000256" key="3">
    <source>
        <dbReference type="ARBA" id="ARBA00022475"/>
    </source>
</evidence>
<feature type="transmembrane region" description="Helical" evidence="8">
    <location>
        <begin position="56"/>
        <end position="74"/>
    </location>
</feature>
<comment type="subcellular location">
    <subcellularLocation>
        <location evidence="1">Cell membrane</location>
        <topology evidence="1">Multi-pass membrane protein</topology>
    </subcellularLocation>
</comment>
<keyword evidence="4 8" id="KW-0812">Transmembrane</keyword>
<dbReference type="InterPro" id="IPR036259">
    <property type="entry name" value="MFS_trans_sf"/>
</dbReference>
<dbReference type="Proteomes" id="UP000198210">
    <property type="component" value="Chromosome I"/>
</dbReference>
<dbReference type="GO" id="GO:0022857">
    <property type="term" value="F:transmembrane transporter activity"/>
    <property type="evidence" value="ECO:0007669"/>
    <property type="project" value="InterPro"/>
</dbReference>
<dbReference type="AlphaFoldDB" id="A0A1C5J6R7"/>
<name>A0A1C5J6R7_9ACTN</name>
<dbReference type="GO" id="GO:0005886">
    <property type="term" value="C:plasma membrane"/>
    <property type="evidence" value="ECO:0007669"/>
    <property type="project" value="UniProtKB-SubCell"/>
</dbReference>
<keyword evidence="5 8" id="KW-1133">Transmembrane helix</keyword>
<dbReference type="SUPFAM" id="SSF103473">
    <property type="entry name" value="MFS general substrate transporter"/>
    <property type="match status" value="1"/>
</dbReference>
<proteinExistence type="predicted"/>
<feature type="transmembrane region" description="Helical" evidence="8">
    <location>
        <begin position="86"/>
        <end position="104"/>
    </location>
</feature>
<dbReference type="Gene3D" id="1.20.1250.20">
    <property type="entry name" value="MFS general substrate transporter like domains"/>
    <property type="match status" value="1"/>
</dbReference>
<evidence type="ECO:0000256" key="2">
    <source>
        <dbReference type="ARBA" id="ARBA00022448"/>
    </source>
</evidence>
<reference evidence="9 10" key="1">
    <citation type="submission" date="2016-06" db="EMBL/GenBank/DDBJ databases">
        <authorList>
            <person name="Kjaerup R.B."/>
            <person name="Dalgaard T.S."/>
            <person name="Juul-Madsen H.R."/>
        </authorList>
    </citation>
    <scope>NUCLEOTIDE SEQUENCE [LARGE SCALE GENOMIC DNA]</scope>
    <source>
        <strain evidence="9 10">DSM 45097</strain>
    </source>
</reference>
<feature type="transmembrane region" description="Helical" evidence="8">
    <location>
        <begin position="381"/>
        <end position="400"/>
    </location>
</feature>
<dbReference type="InterPro" id="IPR011701">
    <property type="entry name" value="MFS"/>
</dbReference>
<keyword evidence="3" id="KW-1003">Cell membrane</keyword>
<keyword evidence="2" id="KW-0813">Transport</keyword>
<evidence type="ECO:0000256" key="6">
    <source>
        <dbReference type="ARBA" id="ARBA00023136"/>
    </source>
</evidence>
<evidence type="ECO:0000256" key="5">
    <source>
        <dbReference type="ARBA" id="ARBA00022989"/>
    </source>
</evidence>
<evidence type="ECO:0000256" key="4">
    <source>
        <dbReference type="ARBA" id="ARBA00022692"/>
    </source>
</evidence>
<gene>
    <name evidence="9" type="ORF">GA0074704_4184</name>
</gene>
<protein>
    <submittedName>
        <fullName evidence="9">Major Facilitator Superfamily protein</fullName>
    </submittedName>
</protein>
<dbReference type="InterPro" id="IPR050171">
    <property type="entry name" value="MFS_Transporters"/>
</dbReference>
<feature type="region of interest" description="Disordered" evidence="7">
    <location>
        <begin position="406"/>
        <end position="430"/>
    </location>
</feature>
<keyword evidence="10" id="KW-1185">Reference proteome</keyword>
<feature type="transmembrane region" description="Helical" evidence="8">
    <location>
        <begin position="172"/>
        <end position="192"/>
    </location>
</feature>